<dbReference type="PANTHER" id="PTHR35889:SF3">
    <property type="entry name" value="F-BOX DOMAIN-CONTAINING PROTEIN"/>
    <property type="match status" value="1"/>
</dbReference>
<dbReference type="InterPro" id="IPR009056">
    <property type="entry name" value="Cyt_c-like_dom"/>
</dbReference>
<dbReference type="RefSeq" id="WP_197455046.1">
    <property type="nucleotide sequence ID" value="NZ_CP151726.1"/>
</dbReference>
<feature type="compositionally biased region" description="Low complexity" evidence="5">
    <location>
        <begin position="113"/>
        <end position="125"/>
    </location>
</feature>
<comment type="caution">
    <text evidence="7">The sequence shown here is derived from an EMBL/GenBank/DDBJ whole genome shotgun (WGS) entry which is preliminary data.</text>
</comment>
<dbReference type="AlphaFoldDB" id="A0A5C6A031"/>
<accession>A0A5C6A031</accession>
<name>A0A5C6A031_9BACT</name>
<evidence type="ECO:0000259" key="6">
    <source>
        <dbReference type="PROSITE" id="PS51007"/>
    </source>
</evidence>
<dbReference type="PANTHER" id="PTHR35889">
    <property type="entry name" value="CYCLOINULO-OLIGOSACCHARIDE FRUCTANOTRANSFERASE-RELATED"/>
    <property type="match status" value="1"/>
</dbReference>
<keyword evidence="3 4" id="KW-0408">Iron</keyword>
<dbReference type="SUPFAM" id="SSF46626">
    <property type="entry name" value="Cytochrome c"/>
    <property type="match status" value="1"/>
</dbReference>
<dbReference type="EMBL" id="SJPN01000010">
    <property type="protein sequence ID" value="TWT92755.1"/>
    <property type="molecule type" value="Genomic_DNA"/>
</dbReference>
<keyword evidence="1 4" id="KW-0349">Heme</keyword>
<reference evidence="7 8" key="1">
    <citation type="submission" date="2019-02" db="EMBL/GenBank/DDBJ databases">
        <title>Deep-cultivation of Planctomycetes and their phenomic and genomic characterization uncovers novel biology.</title>
        <authorList>
            <person name="Wiegand S."/>
            <person name="Jogler M."/>
            <person name="Boedeker C."/>
            <person name="Pinto D."/>
            <person name="Vollmers J."/>
            <person name="Rivas-Marin E."/>
            <person name="Kohn T."/>
            <person name="Peeters S.H."/>
            <person name="Heuer A."/>
            <person name="Rast P."/>
            <person name="Oberbeckmann S."/>
            <person name="Bunk B."/>
            <person name="Jeske O."/>
            <person name="Meyerdierks A."/>
            <person name="Storesund J.E."/>
            <person name="Kallscheuer N."/>
            <person name="Luecker S."/>
            <person name="Lage O.M."/>
            <person name="Pohl T."/>
            <person name="Merkel B.J."/>
            <person name="Hornburger P."/>
            <person name="Mueller R.-W."/>
            <person name="Bruemmer F."/>
            <person name="Labrenz M."/>
            <person name="Spormann A.M."/>
            <person name="Op Den Camp H."/>
            <person name="Overmann J."/>
            <person name="Amann R."/>
            <person name="Jetten M.S.M."/>
            <person name="Mascher T."/>
            <person name="Medema M.H."/>
            <person name="Devos D.P."/>
            <person name="Kaster A.-K."/>
            <person name="Ovreas L."/>
            <person name="Rohde M."/>
            <person name="Galperin M.Y."/>
            <person name="Jogler C."/>
        </authorList>
    </citation>
    <scope>NUCLEOTIDE SEQUENCE [LARGE SCALE GENOMIC DNA]</scope>
    <source>
        <strain evidence="7 8">Pla52n</strain>
    </source>
</reference>
<dbReference type="InterPro" id="IPR036909">
    <property type="entry name" value="Cyt_c-like_dom_sf"/>
</dbReference>
<proteinExistence type="predicted"/>
<keyword evidence="2 4" id="KW-0479">Metal-binding</keyword>
<dbReference type="InterPro" id="IPR011429">
    <property type="entry name" value="Cyt_c_Planctomycete-type"/>
</dbReference>
<organism evidence="7 8">
    <name type="scientific">Stieleria varia</name>
    <dbReference type="NCBI Taxonomy" id="2528005"/>
    <lineage>
        <taxon>Bacteria</taxon>
        <taxon>Pseudomonadati</taxon>
        <taxon>Planctomycetota</taxon>
        <taxon>Planctomycetia</taxon>
        <taxon>Pirellulales</taxon>
        <taxon>Pirellulaceae</taxon>
        <taxon>Stieleria</taxon>
    </lineage>
</organism>
<sequence>MRFVGLFALWITILLVADSVFAADLSSRERKMVETVNATLRRAGASYSAGNHDEAAKSVRAAMEQLDLAVRVGGPSVFDELEPAMKRIATARTMLELEGVSLPPFRKPERPAAKPAAETPAANPAQPGMTPDGKPTMGFFDPKGGISFTKQVAPILVGRCGGCHVQSSKGGFNTASYAALMKGPPEGVVVFAGDVIGSRLIETIETGDMPRGGGKVSPAELNVLKVWISEGARFDGPDPAAAITAAGAPAPAPMPNVPPPTAKKATGNETVSFASDVAPLLIENCVGCHIDAMQVRGGLRMDTFAQLLRGGDSGQIVTAGQGEQSLLVKKLRGTAADGDRMPAGRPPLSDDSIALISKWIDEGAAIDGPEAQPIKVMSQLAWASKATTEEMSARRAELADKNMQLIAMSNAQPQTEETEHFRVIGTGSSATLGAVAQAAEKHMKTVRDLVDGGAGADYFHGKATIFVLPKRYDYSEFAKMVEQRSIPTEWTGHWSFDGIDAYLAVVATDRDEEDEVSARVLGPLTSLAVATRGSDVPRWFAEGIGVNIGARGQATTRNEKQRQQAELVEAVGLLKNAKSFLENKMTAEHTDRVGAALAMTMLDRTRRSSLNAVLRALSAGEPFEVAFAKGFGGPPETYIENFRSWVQ</sequence>
<dbReference type="Proteomes" id="UP000320176">
    <property type="component" value="Unassembled WGS sequence"/>
</dbReference>
<dbReference type="GO" id="GO:0046872">
    <property type="term" value="F:metal ion binding"/>
    <property type="evidence" value="ECO:0007669"/>
    <property type="project" value="UniProtKB-KW"/>
</dbReference>
<evidence type="ECO:0000256" key="2">
    <source>
        <dbReference type="ARBA" id="ARBA00022723"/>
    </source>
</evidence>
<dbReference type="GO" id="GO:0009055">
    <property type="term" value="F:electron transfer activity"/>
    <property type="evidence" value="ECO:0007669"/>
    <property type="project" value="InterPro"/>
</dbReference>
<evidence type="ECO:0000256" key="4">
    <source>
        <dbReference type="PROSITE-ProRule" id="PRU00433"/>
    </source>
</evidence>
<gene>
    <name evidence="7" type="ORF">Pla52n_61200</name>
</gene>
<keyword evidence="8" id="KW-1185">Reference proteome</keyword>
<feature type="domain" description="Cytochrome c" evidence="6">
    <location>
        <begin position="262"/>
        <end position="364"/>
    </location>
</feature>
<feature type="region of interest" description="Disordered" evidence="5">
    <location>
        <begin position="102"/>
        <end position="134"/>
    </location>
</feature>
<dbReference type="Pfam" id="PF07635">
    <property type="entry name" value="PSCyt1"/>
    <property type="match status" value="1"/>
</dbReference>
<evidence type="ECO:0000313" key="8">
    <source>
        <dbReference type="Proteomes" id="UP000320176"/>
    </source>
</evidence>
<evidence type="ECO:0000256" key="3">
    <source>
        <dbReference type="ARBA" id="ARBA00023004"/>
    </source>
</evidence>
<evidence type="ECO:0000256" key="1">
    <source>
        <dbReference type="ARBA" id="ARBA00022617"/>
    </source>
</evidence>
<dbReference type="PROSITE" id="PS51007">
    <property type="entry name" value="CYTC"/>
    <property type="match status" value="1"/>
</dbReference>
<dbReference type="GO" id="GO:0020037">
    <property type="term" value="F:heme binding"/>
    <property type="evidence" value="ECO:0007669"/>
    <property type="project" value="InterPro"/>
</dbReference>
<protein>
    <submittedName>
        <fullName evidence="7">Planctomycete cytochrome C</fullName>
    </submittedName>
</protein>
<evidence type="ECO:0000313" key="7">
    <source>
        <dbReference type="EMBL" id="TWT92755.1"/>
    </source>
</evidence>
<evidence type="ECO:0000256" key="5">
    <source>
        <dbReference type="SAM" id="MobiDB-lite"/>
    </source>
</evidence>